<feature type="compositionally biased region" description="Low complexity" evidence="1">
    <location>
        <begin position="65"/>
        <end position="82"/>
    </location>
</feature>
<feature type="compositionally biased region" description="Low complexity" evidence="1">
    <location>
        <begin position="104"/>
        <end position="123"/>
    </location>
</feature>
<protein>
    <submittedName>
        <fullName evidence="2">Uncharacterized protein</fullName>
    </submittedName>
</protein>
<feature type="compositionally biased region" description="Low complexity" evidence="1">
    <location>
        <begin position="283"/>
        <end position="294"/>
    </location>
</feature>
<feature type="compositionally biased region" description="Low complexity" evidence="1">
    <location>
        <begin position="252"/>
        <end position="262"/>
    </location>
</feature>
<dbReference type="OMA" id="TRITWRA"/>
<dbReference type="EMBL" id="LODT01000004">
    <property type="protein sequence ID" value="KYR02067.1"/>
    <property type="molecule type" value="Genomic_DNA"/>
</dbReference>
<dbReference type="OrthoDB" id="21608at2759"/>
<keyword evidence="3" id="KW-1185">Reference proteome</keyword>
<proteinExistence type="predicted"/>
<comment type="caution">
    <text evidence="2">The sequence shown here is derived from an EMBL/GenBank/DDBJ whole genome shotgun (WGS) entry which is preliminary data.</text>
</comment>
<feature type="region of interest" description="Disordered" evidence="1">
    <location>
        <begin position="65"/>
        <end position="84"/>
    </location>
</feature>
<evidence type="ECO:0000313" key="2">
    <source>
        <dbReference type="EMBL" id="KYR02067.1"/>
    </source>
</evidence>
<feature type="region of interest" description="Disordered" evidence="1">
    <location>
        <begin position="225"/>
        <end position="307"/>
    </location>
</feature>
<dbReference type="Proteomes" id="UP000076078">
    <property type="component" value="Unassembled WGS sequence"/>
</dbReference>
<feature type="region of interest" description="Disordered" evidence="1">
    <location>
        <begin position="100"/>
        <end position="127"/>
    </location>
</feature>
<evidence type="ECO:0000313" key="3">
    <source>
        <dbReference type="Proteomes" id="UP000076078"/>
    </source>
</evidence>
<accession>A0A152A7P1</accession>
<gene>
    <name evidence="2" type="ORF">DLAC_00866</name>
</gene>
<dbReference type="InParanoid" id="A0A152A7P1"/>
<feature type="compositionally biased region" description="Polar residues" evidence="1">
    <location>
        <begin position="225"/>
        <end position="251"/>
    </location>
</feature>
<organism evidence="2 3">
    <name type="scientific">Tieghemostelium lacteum</name>
    <name type="common">Slime mold</name>
    <name type="synonym">Dictyostelium lacteum</name>
    <dbReference type="NCBI Taxonomy" id="361077"/>
    <lineage>
        <taxon>Eukaryota</taxon>
        <taxon>Amoebozoa</taxon>
        <taxon>Evosea</taxon>
        <taxon>Eumycetozoa</taxon>
        <taxon>Dictyostelia</taxon>
        <taxon>Dictyosteliales</taxon>
        <taxon>Raperosteliaceae</taxon>
        <taxon>Tieghemostelium</taxon>
    </lineage>
</organism>
<reference evidence="2 3" key="1">
    <citation type="submission" date="2015-12" db="EMBL/GenBank/DDBJ databases">
        <title>Dictyostelia acquired genes for synthesis and detection of signals that induce cell-type specialization by lateral gene transfer from prokaryotes.</title>
        <authorList>
            <person name="Gloeckner G."/>
            <person name="Schaap P."/>
        </authorList>
    </citation>
    <scope>NUCLEOTIDE SEQUENCE [LARGE SCALE GENOMIC DNA]</scope>
    <source>
        <strain evidence="2 3">TK</strain>
    </source>
</reference>
<name>A0A152A7P1_TIELA</name>
<dbReference type="AlphaFoldDB" id="A0A152A7P1"/>
<sequence length="338" mass="37890">MGKWTEINYENELIIKIKSMFDEINERQDEGTKQYSFEEFVENLDPKNSNSLQYFELLTRETMNKNTNSGRNSLNNGNSVRGQPYPSIIRSPFILFNNTTASSQQQQQEQQQQQQQNTQQQQQLSASTSSLIQHQQIQNLHQQIQHQIQQLNQHQQQQLQHIQVMSPTTPPTPHRVYITTNLHQRDQNNQSPILNSITTPPTRITWRAPITSSSPPILNITSSSSVHDNVELSPQETSEENTTILHSPRQSNNTNNTNTNTNGSGGDIHLISSSGIVQPPPLGSLSYSPTSSSNSGGGTVINHPPTSRTSRYIYAFPNLGGITHSPNSLQSTSSPTQR</sequence>
<evidence type="ECO:0000256" key="1">
    <source>
        <dbReference type="SAM" id="MobiDB-lite"/>
    </source>
</evidence>